<dbReference type="RefSeq" id="WP_189677881.1">
    <property type="nucleotide sequence ID" value="NZ_BNAQ01000016.1"/>
</dbReference>
<evidence type="ECO:0000259" key="3">
    <source>
        <dbReference type="PROSITE" id="PS50110"/>
    </source>
</evidence>
<gene>
    <name evidence="4" type="ORF">GCM10008023_41430</name>
</gene>
<accession>A0ABQ3LVA3</accession>
<organism evidence="4 5">
    <name type="scientific">Sphingomonas glacialis</name>
    <dbReference type="NCBI Taxonomy" id="658225"/>
    <lineage>
        <taxon>Bacteria</taxon>
        <taxon>Pseudomonadati</taxon>
        <taxon>Pseudomonadota</taxon>
        <taxon>Alphaproteobacteria</taxon>
        <taxon>Sphingomonadales</taxon>
        <taxon>Sphingomonadaceae</taxon>
        <taxon>Sphingomonas</taxon>
    </lineage>
</organism>
<dbReference type="InterPro" id="IPR050595">
    <property type="entry name" value="Bact_response_regulator"/>
</dbReference>
<dbReference type="Gene3D" id="3.40.50.2300">
    <property type="match status" value="1"/>
</dbReference>
<evidence type="ECO:0000313" key="4">
    <source>
        <dbReference type="EMBL" id="GHH26605.1"/>
    </source>
</evidence>
<dbReference type="PANTHER" id="PTHR44591:SF21">
    <property type="entry name" value="TWO-COMPONENT RESPONSE REGULATOR"/>
    <property type="match status" value="1"/>
</dbReference>
<evidence type="ECO:0000256" key="1">
    <source>
        <dbReference type="ARBA" id="ARBA00022553"/>
    </source>
</evidence>
<dbReference type="InterPro" id="IPR011006">
    <property type="entry name" value="CheY-like_superfamily"/>
</dbReference>
<dbReference type="PANTHER" id="PTHR44591">
    <property type="entry name" value="STRESS RESPONSE REGULATOR PROTEIN 1"/>
    <property type="match status" value="1"/>
</dbReference>
<dbReference type="SMART" id="SM00448">
    <property type="entry name" value="REC"/>
    <property type="match status" value="1"/>
</dbReference>
<dbReference type="SUPFAM" id="SSF52172">
    <property type="entry name" value="CheY-like"/>
    <property type="match status" value="1"/>
</dbReference>
<evidence type="ECO:0000256" key="2">
    <source>
        <dbReference type="PROSITE-ProRule" id="PRU00169"/>
    </source>
</evidence>
<dbReference type="Proteomes" id="UP000652430">
    <property type="component" value="Unassembled WGS sequence"/>
</dbReference>
<proteinExistence type="predicted"/>
<keyword evidence="5" id="KW-1185">Reference proteome</keyword>
<keyword evidence="1 2" id="KW-0597">Phosphoprotein</keyword>
<dbReference type="PROSITE" id="PS50110">
    <property type="entry name" value="RESPONSE_REGULATORY"/>
    <property type="match status" value="1"/>
</dbReference>
<protein>
    <recommendedName>
        <fullName evidence="3">Response regulatory domain-containing protein</fullName>
    </recommendedName>
</protein>
<comment type="caution">
    <text evidence="4">The sequence shown here is derived from an EMBL/GenBank/DDBJ whole genome shotgun (WGS) entry which is preliminary data.</text>
</comment>
<feature type="modified residue" description="4-aspartylphosphate" evidence="2">
    <location>
        <position position="64"/>
    </location>
</feature>
<dbReference type="Pfam" id="PF00072">
    <property type="entry name" value="Response_reg"/>
    <property type="match status" value="1"/>
</dbReference>
<evidence type="ECO:0000313" key="5">
    <source>
        <dbReference type="Proteomes" id="UP000652430"/>
    </source>
</evidence>
<feature type="domain" description="Response regulatory" evidence="3">
    <location>
        <begin position="14"/>
        <end position="127"/>
    </location>
</feature>
<dbReference type="InterPro" id="IPR001789">
    <property type="entry name" value="Sig_transdc_resp-reg_receiver"/>
</dbReference>
<name>A0ABQ3LVA3_9SPHN</name>
<reference evidence="5" key="1">
    <citation type="journal article" date="2019" name="Int. J. Syst. Evol. Microbiol.">
        <title>The Global Catalogue of Microorganisms (GCM) 10K type strain sequencing project: providing services to taxonomists for standard genome sequencing and annotation.</title>
        <authorList>
            <consortium name="The Broad Institute Genomics Platform"/>
            <consortium name="The Broad Institute Genome Sequencing Center for Infectious Disease"/>
            <person name="Wu L."/>
            <person name="Ma J."/>
        </authorList>
    </citation>
    <scope>NUCLEOTIDE SEQUENCE [LARGE SCALE GENOMIC DNA]</scope>
    <source>
        <strain evidence="5">CGMCC 1.8957</strain>
    </source>
</reference>
<dbReference type="EMBL" id="BNAQ01000016">
    <property type="protein sequence ID" value="GHH26605.1"/>
    <property type="molecule type" value="Genomic_DNA"/>
</dbReference>
<sequence>MHVVNEVTEARLSRLLVVEDELLIRMFVADVLRDAGYEVIEAVSGDEALDILKAGVLVDLVLSDVRMPGSIDGLALLAFVRQNLAALPVILTSGHLVPEIALAEGAVNFLAKPYLIQDALAAVEQEIAKIR</sequence>